<evidence type="ECO:0000313" key="1">
    <source>
        <dbReference type="EMBL" id="KIW56097.1"/>
    </source>
</evidence>
<protein>
    <submittedName>
        <fullName evidence="1">Uncharacterized protein</fullName>
    </submittedName>
</protein>
<keyword evidence="2" id="KW-1185">Reference proteome</keyword>
<accession>A0A0D2D133</accession>
<reference evidence="1 2" key="1">
    <citation type="submission" date="2015-01" db="EMBL/GenBank/DDBJ databases">
        <title>The Genome Sequence of Exophiala xenobiotica CBS118157.</title>
        <authorList>
            <consortium name="The Broad Institute Genomics Platform"/>
            <person name="Cuomo C."/>
            <person name="de Hoog S."/>
            <person name="Gorbushina A."/>
            <person name="Stielow B."/>
            <person name="Teixiera M."/>
            <person name="Abouelleil A."/>
            <person name="Chapman S.B."/>
            <person name="Priest M."/>
            <person name="Young S.K."/>
            <person name="Wortman J."/>
            <person name="Nusbaum C."/>
            <person name="Birren B."/>
        </authorList>
    </citation>
    <scope>NUCLEOTIDE SEQUENCE [LARGE SCALE GENOMIC DNA]</scope>
    <source>
        <strain evidence="1 2">CBS 118157</strain>
    </source>
</reference>
<gene>
    <name evidence="1" type="ORF">PV05_04780</name>
</gene>
<name>A0A0D2D133_9EURO</name>
<dbReference type="HOGENOM" id="CLU_1354639_0_0_1"/>
<dbReference type="RefSeq" id="XP_013316681.1">
    <property type="nucleotide sequence ID" value="XM_013461227.1"/>
</dbReference>
<dbReference type="Proteomes" id="UP000054342">
    <property type="component" value="Unassembled WGS sequence"/>
</dbReference>
<sequence length="202" mass="23461">MPLTIPRLMLKKFLAPGSRAVLTWQDPDNTSYTCDTLYGIKTDNGHEDRDYDDEYRHVKSIPPLPYVPETYMCFLITKKWYPDLDNHVRVCIPLDKSYPDVNSLTLLDVYDAQGTKDVNTVLFAYEFEQMSAANLGNLPAYHRSQFYGLVTMYNDSRTSPQPKIQDGYAITMALERVRNTKYSATQHDNWSYLVYQYDLLIP</sequence>
<organism evidence="1 2">
    <name type="scientific">Exophiala xenobiotica</name>
    <dbReference type="NCBI Taxonomy" id="348802"/>
    <lineage>
        <taxon>Eukaryota</taxon>
        <taxon>Fungi</taxon>
        <taxon>Dikarya</taxon>
        <taxon>Ascomycota</taxon>
        <taxon>Pezizomycotina</taxon>
        <taxon>Eurotiomycetes</taxon>
        <taxon>Chaetothyriomycetidae</taxon>
        <taxon>Chaetothyriales</taxon>
        <taxon>Herpotrichiellaceae</taxon>
        <taxon>Exophiala</taxon>
    </lineage>
</organism>
<dbReference type="GeneID" id="25326688"/>
<proteinExistence type="predicted"/>
<evidence type="ECO:0000313" key="2">
    <source>
        <dbReference type="Proteomes" id="UP000054342"/>
    </source>
</evidence>
<dbReference type="AlphaFoldDB" id="A0A0D2D133"/>
<dbReference type="EMBL" id="KN847319">
    <property type="protein sequence ID" value="KIW56097.1"/>
    <property type="molecule type" value="Genomic_DNA"/>
</dbReference>